<dbReference type="RefSeq" id="WP_116776405.1">
    <property type="nucleotide sequence ID" value="NZ_QDKG01000005.1"/>
</dbReference>
<keyword evidence="4" id="KW-1185">Reference proteome</keyword>
<dbReference type="InterPro" id="IPR050278">
    <property type="entry name" value="Serine_Prot_S9B/DPPIV"/>
</dbReference>
<gene>
    <name evidence="3" type="ORF">DC487_12995</name>
</gene>
<keyword evidence="1" id="KW-0732">Signal</keyword>
<feature type="domain" description="Peptidase S9 prolyl oligopeptidase catalytic" evidence="2">
    <location>
        <begin position="749"/>
        <end position="917"/>
    </location>
</feature>
<dbReference type="SUPFAM" id="SSF82171">
    <property type="entry name" value="DPP6 N-terminal domain-like"/>
    <property type="match status" value="1"/>
</dbReference>
<protein>
    <submittedName>
        <fullName evidence="3">Peptidase S9</fullName>
    </submittedName>
</protein>
<dbReference type="GO" id="GO:0008236">
    <property type="term" value="F:serine-type peptidase activity"/>
    <property type="evidence" value="ECO:0007669"/>
    <property type="project" value="InterPro"/>
</dbReference>
<dbReference type="Pfam" id="PF00326">
    <property type="entry name" value="Peptidase_S9"/>
    <property type="match status" value="1"/>
</dbReference>
<dbReference type="SUPFAM" id="SSF53474">
    <property type="entry name" value="alpha/beta-Hydrolases"/>
    <property type="match status" value="1"/>
</dbReference>
<feature type="signal peptide" evidence="1">
    <location>
        <begin position="1"/>
        <end position="21"/>
    </location>
</feature>
<evidence type="ECO:0000313" key="4">
    <source>
        <dbReference type="Proteomes" id="UP000245627"/>
    </source>
</evidence>
<evidence type="ECO:0000256" key="1">
    <source>
        <dbReference type="SAM" id="SignalP"/>
    </source>
</evidence>
<dbReference type="PANTHER" id="PTHR11731">
    <property type="entry name" value="PROTEASE FAMILY S9B,C DIPEPTIDYL-PEPTIDASE IV-RELATED"/>
    <property type="match status" value="1"/>
</dbReference>
<dbReference type="InterPro" id="IPR001375">
    <property type="entry name" value="Peptidase_S9_cat"/>
</dbReference>
<dbReference type="Gene3D" id="3.40.50.1820">
    <property type="entry name" value="alpha/beta hydrolase"/>
    <property type="match status" value="1"/>
</dbReference>
<proteinExistence type="predicted"/>
<dbReference type="EMBL" id="QDKG01000005">
    <property type="protein sequence ID" value="PVH24456.1"/>
    <property type="molecule type" value="Genomic_DNA"/>
</dbReference>
<evidence type="ECO:0000313" key="3">
    <source>
        <dbReference type="EMBL" id="PVH24456.1"/>
    </source>
</evidence>
<sequence>MNNWSKLCLALSTFVSVQAMAQKPPLNHDVYDNWKSIGTANLSKSGKFVYYTITPQEGDAVLELKDQKNTLLLSVPRGDGASLTSNDAFLVAGIKPYFSAVREAKIKKKKSDEMPKDSLLVYNLKSKAAPLKYADVKSFKMARNSREYVAFLAESKASADTSAAKDSTAQAKKTPAKSKTKTILHLLHLPTGDTTNFVGVDQYEWSADERQLLFSKKGEEKDSVSLRDAGLYLYSVGDKSLKKISHGKGTYKQFSFSEDQSQLSFVAFKGDDKTLSKEYKLYYYTANQDSARLIGQQATAGVPQNWWVSGDAPLRFSENGQKLYIGLAPIPLVKDTTLVEFEHAKLDIWHWKDDYLQPQQLVNLKRDQTKSFSAVVYPQSSATIIPLSDETFNRVITTDSGNEEWVLVTSDFGNRISSQWDLGTKSNIYKVSTKSGQHKLIASDLNGQAYLSPKADYAVFFDRATASWSSYDLANDSKKSLHEGIAVSFVDEENDMPALPSAYGVAGWSKDGQTVYINDRYDIWAFDLTGKKKPYTITNGYGREQKITFRAVNLSREENPRYRSTYLSDKDQFLTAFDETTKENGFYSVNAGKSNPKKILMRPKTYRKVEASEDLAQVIYTKEDYQHSPDLYINSAKMDQERRLTDINTQQAGYNWGTAELVHWTTPNGHDASGILYKPEDFDPNKKYPIIAYFYEKLTDGLYTYQAPAPTPSRLNIPYFVSNGYLVFAPDISYETGYPGQAAEEYINSGMQHLARTNSFVDSTKMGIQGQSWGGYQVAHLITRTNMYAAAWTGAPVVNMTSAYGGIRWGSGMSRQFQYENTQSRIGQNLWEARDLYIENSPLFFMDRVNTPVVIMHNDQDGAVPWYQGIEMFTALRRLQKPVWLLNYNGDDHNLIQRQNRKDIQQREAQFFDHFLKGKPAPVWITSGVPAIHKGIDWGLSM</sequence>
<feature type="chain" id="PRO_5015531631" evidence="1">
    <location>
        <begin position="22"/>
        <end position="942"/>
    </location>
</feature>
<evidence type="ECO:0000259" key="2">
    <source>
        <dbReference type="Pfam" id="PF00326"/>
    </source>
</evidence>
<name>A0A2T8HG90_9SPHI</name>
<dbReference type="Proteomes" id="UP000245627">
    <property type="component" value="Unassembled WGS sequence"/>
</dbReference>
<dbReference type="InterPro" id="IPR011042">
    <property type="entry name" value="6-blade_b-propeller_TolB-like"/>
</dbReference>
<dbReference type="AlphaFoldDB" id="A0A2T8HG90"/>
<dbReference type="InterPro" id="IPR029058">
    <property type="entry name" value="AB_hydrolase_fold"/>
</dbReference>
<accession>A0A2T8HG90</accession>
<comment type="caution">
    <text evidence="3">The sequence shown here is derived from an EMBL/GenBank/DDBJ whole genome shotgun (WGS) entry which is preliminary data.</text>
</comment>
<dbReference type="GO" id="GO:0008239">
    <property type="term" value="F:dipeptidyl-peptidase activity"/>
    <property type="evidence" value="ECO:0007669"/>
    <property type="project" value="TreeGrafter"/>
</dbReference>
<dbReference type="Gene3D" id="2.120.10.30">
    <property type="entry name" value="TolB, C-terminal domain"/>
    <property type="match status" value="2"/>
</dbReference>
<dbReference type="PANTHER" id="PTHR11731:SF193">
    <property type="entry name" value="DIPEPTIDYL PEPTIDASE 9"/>
    <property type="match status" value="1"/>
</dbReference>
<organism evidence="3 4">
    <name type="scientific">Sphingobacterium corticibacter</name>
    <dbReference type="NCBI Taxonomy" id="2171749"/>
    <lineage>
        <taxon>Bacteria</taxon>
        <taxon>Pseudomonadati</taxon>
        <taxon>Bacteroidota</taxon>
        <taxon>Sphingobacteriia</taxon>
        <taxon>Sphingobacteriales</taxon>
        <taxon>Sphingobacteriaceae</taxon>
        <taxon>Sphingobacterium</taxon>
    </lineage>
</organism>
<reference evidence="3 4" key="1">
    <citation type="submission" date="2018-04" db="EMBL/GenBank/DDBJ databases">
        <title>Sphingobacterium cortibacter sp. nov.</title>
        <authorList>
            <person name="Li Y."/>
        </authorList>
    </citation>
    <scope>NUCLEOTIDE SEQUENCE [LARGE SCALE GENOMIC DNA]</scope>
    <source>
        <strain evidence="3 4">2c-3</strain>
    </source>
</reference>
<dbReference type="GO" id="GO:0006508">
    <property type="term" value="P:proteolysis"/>
    <property type="evidence" value="ECO:0007669"/>
    <property type="project" value="InterPro"/>
</dbReference>
<dbReference type="OrthoDB" id="9812921at2"/>